<feature type="signal peptide" evidence="8">
    <location>
        <begin position="1"/>
        <end position="31"/>
    </location>
</feature>
<keyword evidence="2" id="KW-0677">Repeat</keyword>
<evidence type="ECO:0000256" key="6">
    <source>
        <dbReference type="SAM" id="MobiDB-lite"/>
    </source>
</evidence>
<dbReference type="GO" id="GO:0045296">
    <property type="term" value="F:cadherin binding"/>
    <property type="evidence" value="ECO:0007669"/>
    <property type="project" value="TreeGrafter"/>
</dbReference>
<evidence type="ECO:0000256" key="4">
    <source>
        <dbReference type="ARBA" id="ARBA00023136"/>
    </source>
</evidence>
<reference evidence="11" key="1">
    <citation type="submission" date="2025-08" db="UniProtKB">
        <authorList>
            <consortium name="RefSeq"/>
        </authorList>
    </citation>
    <scope>IDENTIFICATION</scope>
    <source>
        <tissue evidence="11">Spleen</tissue>
    </source>
</reference>
<proteinExistence type="predicted"/>
<evidence type="ECO:0000259" key="9">
    <source>
        <dbReference type="PROSITE" id="PS50268"/>
    </source>
</evidence>
<dbReference type="RefSeq" id="XP_020835078.1">
    <property type="nucleotide sequence ID" value="XM_020979419.1"/>
</dbReference>
<comment type="subcellular location">
    <subcellularLocation>
        <location evidence="1">Membrane</location>
    </subcellularLocation>
</comment>
<dbReference type="Gene3D" id="2.60.40.60">
    <property type="entry name" value="Cadherins"/>
    <property type="match status" value="3"/>
</dbReference>
<accession>A0A6P5JNW6</accession>
<feature type="region of interest" description="Disordered" evidence="6">
    <location>
        <begin position="536"/>
        <end position="614"/>
    </location>
</feature>
<feature type="region of interest" description="Disordered" evidence="6">
    <location>
        <begin position="639"/>
        <end position="726"/>
    </location>
</feature>
<dbReference type="GO" id="GO:0008013">
    <property type="term" value="F:beta-catenin binding"/>
    <property type="evidence" value="ECO:0007669"/>
    <property type="project" value="TreeGrafter"/>
</dbReference>
<feature type="chain" id="PRO_5027639757" evidence="8">
    <location>
        <begin position="32"/>
        <end position="726"/>
    </location>
</feature>
<evidence type="ECO:0000256" key="3">
    <source>
        <dbReference type="ARBA" id="ARBA00022837"/>
    </source>
</evidence>
<organism evidence="10 11">
    <name type="scientific">Phascolarctos cinereus</name>
    <name type="common">Koala</name>
    <dbReference type="NCBI Taxonomy" id="38626"/>
    <lineage>
        <taxon>Eukaryota</taxon>
        <taxon>Metazoa</taxon>
        <taxon>Chordata</taxon>
        <taxon>Craniata</taxon>
        <taxon>Vertebrata</taxon>
        <taxon>Euteleostomi</taxon>
        <taxon>Mammalia</taxon>
        <taxon>Metatheria</taxon>
        <taxon>Diprotodontia</taxon>
        <taxon>Phascolarctidae</taxon>
        <taxon>Phascolarctos</taxon>
    </lineage>
</organism>
<keyword evidence="8" id="KW-0732">Signal</keyword>
<evidence type="ECO:0000256" key="2">
    <source>
        <dbReference type="ARBA" id="ARBA00022737"/>
    </source>
</evidence>
<keyword evidence="7" id="KW-1133">Transmembrane helix</keyword>
<protein>
    <submittedName>
        <fullName evidence="11">Cadherin-related family member 5</fullName>
    </submittedName>
</protein>
<keyword evidence="10" id="KW-1185">Reference proteome</keyword>
<dbReference type="GO" id="GO:0005509">
    <property type="term" value="F:calcium ion binding"/>
    <property type="evidence" value="ECO:0007669"/>
    <property type="project" value="UniProtKB-UniRule"/>
</dbReference>
<dbReference type="GO" id="GO:0016477">
    <property type="term" value="P:cell migration"/>
    <property type="evidence" value="ECO:0007669"/>
    <property type="project" value="TreeGrafter"/>
</dbReference>
<dbReference type="SMART" id="SM00112">
    <property type="entry name" value="CA"/>
    <property type="match status" value="3"/>
</dbReference>
<keyword evidence="7" id="KW-0812">Transmembrane</keyword>
<dbReference type="KEGG" id="pcw:110202992"/>
<evidence type="ECO:0000256" key="7">
    <source>
        <dbReference type="SAM" id="Phobius"/>
    </source>
</evidence>
<dbReference type="SUPFAM" id="SSF49313">
    <property type="entry name" value="Cadherin-like"/>
    <property type="match status" value="3"/>
</dbReference>
<dbReference type="PANTHER" id="PTHR24027:SF414">
    <property type="entry name" value="CADHERIN-RELATED FAMILY MEMBER 5 ISOFORM X1"/>
    <property type="match status" value="1"/>
</dbReference>
<feature type="transmembrane region" description="Helical" evidence="7">
    <location>
        <begin position="486"/>
        <end position="509"/>
    </location>
</feature>
<dbReference type="AlphaFoldDB" id="A0A6P5JNW6"/>
<dbReference type="PANTHER" id="PTHR24027">
    <property type="entry name" value="CADHERIN-23"/>
    <property type="match status" value="1"/>
</dbReference>
<evidence type="ECO:0000313" key="11">
    <source>
        <dbReference type="RefSeq" id="XP_020835078.1"/>
    </source>
</evidence>
<dbReference type="GO" id="GO:0016342">
    <property type="term" value="C:catenin complex"/>
    <property type="evidence" value="ECO:0007669"/>
    <property type="project" value="TreeGrafter"/>
</dbReference>
<dbReference type="GO" id="GO:0007156">
    <property type="term" value="P:homophilic cell adhesion via plasma membrane adhesion molecules"/>
    <property type="evidence" value="ECO:0007669"/>
    <property type="project" value="InterPro"/>
</dbReference>
<keyword evidence="3 5" id="KW-0106">Calcium</keyword>
<dbReference type="InParanoid" id="A0A6P5JNW6"/>
<feature type="compositionally biased region" description="Acidic residues" evidence="6">
    <location>
        <begin position="657"/>
        <end position="668"/>
    </location>
</feature>
<feature type="domain" description="Cadherin" evidence="9">
    <location>
        <begin position="132"/>
        <end position="244"/>
    </location>
</feature>
<evidence type="ECO:0000256" key="5">
    <source>
        <dbReference type="PROSITE-ProRule" id="PRU00043"/>
    </source>
</evidence>
<dbReference type="FunCoup" id="A0A6P5JNW6">
    <property type="interactions" value="26"/>
</dbReference>
<dbReference type="GeneID" id="110202992"/>
<evidence type="ECO:0000256" key="1">
    <source>
        <dbReference type="ARBA" id="ARBA00004370"/>
    </source>
</evidence>
<dbReference type="InterPro" id="IPR002126">
    <property type="entry name" value="Cadherin-like_dom"/>
</dbReference>
<evidence type="ECO:0000313" key="10">
    <source>
        <dbReference type="Proteomes" id="UP000515140"/>
    </source>
</evidence>
<dbReference type="OMA" id="VNNKQKY"/>
<dbReference type="InterPro" id="IPR039808">
    <property type="entry name" value="Cadherin"/>
</dbReference>
<name>A0A6P5JNW6_PHACI</name>
<gene>
    <name evidence="11" type="primary">CDHR5</name>
</gene>
<feature type="domain" description="Cadherin" evidence="9">
    <location>
        <begin position="256"/>
        <end position="362"/>
    </location>
</feature>
<dbReference type="PROSITE" id="PS50268">
    <property type="entry name" value="CADHERIN_2"/>
    <property type="match status" value="2"/>
</dbReference>
<dbReference type="InterPro" id="IPR015919">
    <property type="entry name" value="Cadherin-like_sf"/>
</dbReference>
<dbReference type="CDD" id="cd11304">
    <property type="entry name" value="Cadherin_repeat"/>
    <property type="match status" value="3"/>
</dbReference>
<dbReference type="Proteomes" id="UP000515140">
    <property type="component" value="Unplaced"/>
</dbReference>
<dbReference type="PRINTS" id="PR00205">
    <property type="entry name" value="CADHERIN"/>
</dbReference>
<sequence length="726" mass="78204">MGGLGYSPTLEASGWALGLLPLLLLLPGAEGQIQVCSVDQELFSVVENEVPTRPIANVTAPLGQTVDVSDSSNPADIFYIENGELRLTRAPDYETHTVLTAILECKEGSIVVTRLPVIVEVINVNDMAPEFPFSSKAWNVSEDTKVGTTVIPATELTATDKDGDTLFYSLLGQSPLDAELFFYLAGVNFPALQLNRTLDYEKNPVMVLHLLARDTEEPQEVPSHTATATITIQVLPADIRPPWFLPCVFTDGRICVHAQYQGAVPTGSVLTEPLTFEPGPVYAIDGDTAINEPIEYSIIGGNTDNTFQIGVDTGNVTMAKAVPVPMTFTLLVQAQQQRNTGSYSVTQVTIQAVAGQLYPPRFPQALYRGWLPPGTGINVAVRDTEDPDRELRLRAEDDDFPAGVPNSGLRYQITNSSAFRMSGEIVLTNASVGPPQVLYLQAEVLDYLTSEKDTTTIEILVQDTKPTTPGGSPEDQEQLGPMVNGMAIMGGVLGALLLLTLVLLAVFIYKHNKGQKHGLSSKYETDLKASGYDNKTFQAQESPSPEPGPEPQPDKDDSPVGPGNGPAPPMPGLEMAGPAVREAKEEEMGEAPEQRSPRTRKEGPVRSILTKERKAEEGGYKAVWFGGDISAEVDVVVINSPGPEESPTPEEPRAAPEESEEFEAEEPDLVLVVSEEPEQLLLASGEPHSLSVVPEEPEEGPKVDQSPVEGNESGDGWGRPPTLVRA</sequence>
<keyword evidence="4 7" id="KW-0472">Membrane</keyword>
<evidence type="ECO:0000256" key="8">
    <source>
        <dbReference type="SAM" id="SignalP"/>
    </source>
</evidence>
<feature type="compositionally biased region" description="Basic and acidic residues" evidence="6">
    <location>
        <begin position="581"/>
        <end position="614"/>
    </location>
</feature>
<dbReference type="Pfam" id="PF00028">
    <property type="entry name" value="Cadherin"/>
    <property type="match status" value="1"/>
</dbReference>
<dbReference type="CTD" id="53841"/>